<evidence type="ECO:0000313" key="2">
    <source>
        <dbReference type="EMBL" id="KZE79344.1"/>
    </source>
</evidence>
<feature type="transmembrane region" description="Helical" evidence="1">
    <location>
        <begin position="28"/>
        <end position="48"/>
    </location>
</feature>
<dbReference type="OrthoDB" id="2623866at2"/>
<gene>
    <name evidence="2" type="ORF">AV654_17905</name>
</gene>
<keyword evidence="1" id="KW-0472">Membrane</keyword>
<organism evidence="2 3">
    <name type="scientific">Paenibacillus elgii</name>
    <dbReference type="NCBI Taxonomy" id="189691"/>
    <lineage>
        <taxon>Bacteria</taxon>
        <taxon>Bacillati</taxon>
        <taxon>Bacillota</taxon>
        <taxon>Bacilli</taxon>
        <taxon>Bacillales</taxon>
        <taxon>Paenibacillaceae</taxon>
        <taxon>Paenibacillus</taxon>
    </lineage>
</organism>
<protein>
    <submittedName>
        <fullName evidence="2">Uncharacterized protein</fullName>
    </submittedName>
</protein>
<keyword evidence="3" id="KW-1185">Reference proteome</keyword>
<feature type="transmembrane region" description="Helical" evidence="1">
    <location>
        <begin position="54"/>
        <end position="76"/>
    </location>
</feature>
<name>A0A161S459_9BACL</name>
<keyword evidence="1" id="KW-1133">Transmembrane helix</keyword>
<evidence type="ECO:0000256" key="1">
    <source>
        <dbReference type="SAM" id="Phobius"/>
    </source>
</evidence>
<proteinExistence type="predicted"/>
<dbReference type="EMBL" id="LQRA01000052">
    <property type="protein sequence ID" value="KZE79344.1"/>
    <property type="molecule type" value="Genomic_DNA"/>
</dbReference>
<comment type="caution">
    <text evidence="2">The sequence shown here is derived from an EMBL/GenBank/DDBJ whole genome shotgun (WGS) entry which is preliminary data.</text>
</comment>
<sequence>MEYKVKDQDKDKDKIAVKNTLRNDNKTALTIQGLGAFIIIAGVLYGIFNNNIWVFAFPSVVSGIVLIGFSEIIRLLHEINERQKKQSN</sequence>
<evidence type="ECO:0000313" key="3">
    <source>
        <dbReference type="Proteomes" id="UP000076563"/>
    </source>
</evidence>
<accession>A0A161S459</accession>
<dbReference type="RefSeq" id="WP_063182060.1">
    <property type="nucleotide sequence ID" value="NZ_LQRA01000052.1"/>
</dbReference>
<dbReference type="Proteomes" id="UP000076563">
    <property type="component" value="Unassembled WGS sequence"/>
</dbReference>
<dbReference type="AlphaFoldDB" id="A0A161S459"/>
<reference evidence="3" key="1">
    <citation type="submission" date="2016-01" db="EMBL/GenBank/DDBJ databases">
        <title>Draft genome of Chromobacterium sp. F49.</title>
        <authorList>
            <person name="Hong K.W."/>
        </authorList>
    </citation>
    <scope>NUCLEOTIDE SEQUENCE [LARGE SCALE GENOMIC DNA]</scope>
    <source>
        <strain evidence="3">M63</strain>
    </source>
</reference>
<keyword evidence="1" id="KW-0812">Transmembrane</keyword>